<gene>
    <name evidence="2" type="ORF">SAMN04488115_1124</name>
</gene>
<keyword evidence="3" id="KW-1185">Reference proteome</keyword>
<sequence length="114" mass="12262">MASYAIGRLRDVRLGPQIVAYLERIDATLAPFGGRFLIHGDPPEVLEGAWTGDLIVIAFPDRTQARAWYASPAYRAILPLRTGNSVGDVILIDGVCETHRAVDVLKSAASESAA</sequence>
<protein>
    <submittedName>
        <fullName evidence="2">Uncharacterized conserved protein, DUF1330 family</fullName>
    </submittedName>
</protein>
<dbReference type="InterPro" id="IPR010753">
    <property type="entry name" value="DUF1330"/>
</dbReference>
<dbReference type="EMBL" id="FNUY01000012">
    <property type="protein sequence ID" value="SEG75479.1"/>
    <property type="molecule type" value="Genomic_DNA"/>
</dbReference>
<evidence type="ECO:0000313" key="3">
    <source>
        <dbReference type="Proteomes" id="UP000236743"/>
    </source>
</evidence>
<dbReference type="SUPFAM" id="SSF54909">
    <property type="entry name" value="Dimeric alpha+beta barrel"/>
    <property type="match status" value="1"/>
</dbReference>
<dbReference type="OrthoDB" id="9806380at2"/>
<proteinExistence type="predicted"/>
<dbReference type="InterPro" id="IPR011008">
    <property type="entry name" value="Dimeric_a/b-barrel"/>
</dbReference>
<reference evidence="2 3" key="1">
    <citation type="submission" date="2016-10" db="EMBL/GenBank/DDBJ databases">
        <authorList>
            <person name="de Groot N.N."/>
        </authorList>
    </citation>
    <scope>NUCLEOTIDE SEQUENCE [LARGE SCALE GENOMIC DNA]</scope>
    <source>
        <strain evidence="2 3">DSM 26656</strain>
    </source>
</reference>
<dbReference type="Pfam" id="PF07045">
    <property type="entry name" value="DUF1330"/>
    <property type="match status" value="1"/>
</dbReference>
<accession>A0A1H6CR04</accession>
<dbReference type="PANTHER" id="PTHR41521:SF4">
    <property type="entry name" value="BLR0684 PROTEIN"/>
    <property type="match status" value="1"/>
</dbReference>
<dbReference type="RefSeq" id="WP_103874884.1">
    <property type="nucleotide sequence ID" value="NZ_FNUY01000012.1"/>
</dbReference>
<dbReference type="AlphaFoldDB" id="A0A1H6CR04"/>
<feature type="domain" description="DUF1330" evidence="1">
    <location>
        <begin position="3"/>
        <end position="95"/>
    </location>
</feature>
<name>A0A1H6CR04_9HYPH</name>
<dbReference type="Proteomes" id="UP000236743">
    <property type="component" value="Unassembled WGS sequence"/>
</dbReference>
<organism evidence="2 3">
    <name type="scientific">Bosea lathyri</name>
    <dbReference type="NCBI Taxonomy" id="1036778"/>
    <lineage>
        <taxon>Bacteria</taxon>
        <taxon>Pseudomonadati</taxon>
        <taxon>Pseudomonadota</taxon>
        <taxon>Alphaproteobacteria</taxon>
        <taxon>Hyphomicrobiales</taxon>
        <taxon>Boseaceae</taxon>
        <taxon>Bosea</taxon>
    </lineage>
</organism>
<evidence type="ECO:0000313" key="2">
    <source>
        <dbReference type="EMBL" id="SEG75479.1"/>
    </source>
</evidence>
<evidence type="ECO:0000259" key="1">
    <source>
        <dbReference type="Pfam" id="PF07045"/>
    </source>
</evidence>
<dbReference type="PANTHER" id="PTHR41521">
    <property type="match status" value="1"/>
</dbReference>
<dbReference type="Gene3D" id="3.30.70.100">
    <property type="match status" value="1"/>
</dbReference>